<dbReference type="Proteomes" id="UP000644010">
    <property type="component" value="Unassembled WGS sequence"/>
</dbReference>
<sequence>MDKISIHWKARALARYKKIALWYQKKMGNLAAEKFINGINDAVNLLSSNPYMGILEPELQTSKRTYRSFVEHKNHKIVYYIEKKTIYIADIWPNSQNPNDISKRLR</sequence>
<evidence type="ECO:0000313" key="3">
    <source>
        <dbReference type="Proteomes" id="UP000644010"/>
    </source>
</evidence>
<keyword evidence="1" id="KW-1277">Toxin-antitoxin system</keyword>
<gene>
    <name evidence="2" type="ORF">H8S77_12540</name>
</gene>
<evidence type="ECO:0000313" key="2">
    <source>
        <dbReference type="EMBL" id="MBC5643715.1"/>
    </source>
</evidence>
<dbReference type="InterPro" id="IPR007712">
    <property type="entry name" value="RelE/ParE_toxin"/>
</dbReference>
<keyword evidence="3" id="KW-1185">Reference proteome</keyword>
<dbReference type="Pfam" id="PF05016">
    <property type="entry name" value="ParE_toxin"/>
    <property type="match status" value="1"/>
</dbReference>
<accession>A0ABR7E1S4</accession>
<protein>
    <submittedName>
        <fullName evidence="2">Type II toxin-antitoxin system RelE/ParE family toxin</fullName>
    </submittedName>
</protein>
<dbReference type="InterPro" id="IPR035093">
    <property type="entry name" value="RelE/ParE_toxin_dom_sf"/>
</dbReference>
<dbReference type="EMBL" id="JACOOI010000012">
    <property type="protein sequence ID" value="MBC5643715.1"/>
    <property type="molecule type" value="Genomic_DNA"/>
</dbReference>
<reference evidence="2 3" key="1">
    <citation type="submission" date="2020-08" db="EMBL/GenBank/DDBJ databases">
        <title>Genome public.</title>
        <authorList>
            <person name="Liu C."/>
            <person name="Sun Q."/>
        </authorList>
    </citation>
    <scope>NUCLEOTIDE SEQUENCE [LARGE SCALE GENOMIC DNA]</scope>
    <source>
        <strain evidence="2 3">BX2</strain>
    </source>
</reference>
<proteinExistence type="predicted"/>
<comment type="caution">
    <text evidence="2">The sequence shown here is derived from an EMBL/GenBank/DDBJ whole genome shotgun (WGS) entry which is preliminary data.</text>
</comment>
<evidence type="ECO:0000256" key="1">
    <source>
        <dbReference type="ARBA" id="ARBA00022649"/>
    </source>
</evidence>
<organism evidence="2 3">
    <name type="scientific">Parabacteroides segnis</name>
    <dbReference type="NCBI Taxonomy" id="2763058"/>
    <lineage>
        <taxon>Bacteria</taxon>
        <taxon>Pseudomonadati</taxon>
        <taxon>Bacteroidota</taxon>
        <taxon>Bacteroidia</taxon>
        <taxon>Bacteroidales</taxon>
        <taxon>Tannerellaceae</taxon>
        <taxon>Parabacteroides</taxon>
    </lineage>
</organism>
<dbReference type="RefSeq" id="WP_186959661.1">
    <property type="nucleotide sequence ID" value="NZ_JACOOI010000012.1"/>
</dbReference>
<name>A0ABR7E1S4_9BACT</name>
<dbReference type="Gene3D" id="3.30.2310.20">
    <property type="entry name" value="RelE-like"/>
    <property type="match status" value="1"/>
</dbReference>